<organism evidence="1 2">
    <name type="scientific">Puccinia striiformis</name>
    <dbReference type="NCBI Taxonomy" id="27350"/>
    <lineage>
        <taxon>Eukaryota</taxon>
        <taxon>Fungi</taxon>
        <taxon>Dikarya</taxon>
        <taxon>Basidiomycota</taxon>
        <taxon>Pucciniomycotina</taxon>
        <taxon>Pucciniomycetes</taxon>
        <taxon>Pucciniales</taxon>
        <taxon>Pucciniaceae</taxon>
        <taxon>Puccinia</taxon>
    </lineage>
</organism>
<gene>
    <name evidence="1" type="ORF">PSHT_07040</name>
</gene>
<accession>A0A2S4W1Z8</accession>
<proteinExistence type="predicted"/>
<dbReference type="Proteomes" id="UP000238274">
    <property type="component" value="Unassembled WGS sequence"/>
</dbReference>
<protein>
    <submittedName>
        <fullName evidence="1">Uncharacterized protein</fullName>
    </submittedName>
</protein>
<dbReference type="VEuPathDB" id="FungiDB:PSTT_04785"/>
<keyword evidence="2" id="KW-1185">Reference proteome</keyword>
<reference evidence="2" key="3">
    <citation type="journal article" date="2018" name="Mol. Plant Microbe Interact.">
        <title>Genome sequence resources for the wheat stripe rust pathogen (Puccinia striiformis f. sp. tritici) and the barley stripe rust pathogen (Puccinia striiformis f. sp. hordei).</title>
        <authorList>
            <person name="Xia C."/>
            <person name="Wang M."/>
            <person name="Yin C."/>
            <person name="Cornejo O.E."/>
            <person name="Hulbert S.H."/>
            <person name="Chen X."/>
        </authorList>
    </citation>
    <scope>NUCLEOTIDE SEQUENCE [LARGE SCALE GENOMIC DNA]</scope>
    <source>
        <strain evidence="2">93TX-2</strain>
    </source>
</reference>
<evidence type="ECO:0000313" key="1">
    <source>
        <dbReference type="EMBL" id="POW15749.1"/>
    </source>
</evidence>
<dbReference type="VEuPathDB" id="FungiDB:PSHT_07040"/>
<sequence length="215" mass="24363">MSKKQKKTTFSIESQTFARSQNIIVTSNLLFLLRFTPYDTSNPTFNGLAEIIEDLYIMSTHQSNLRNKKKLSGVMLGIGFRGGYEKGNSAGNDKPPLLIPTVPMPSEKISKRHESIWTNAFKINFQITIGSYQIDSEIFHNTRGHGLRFPEYNCNIEFGTTPGIIEVLWKSNDIAHQKIGPTEELKSTKTSTHSRLVIALFPGQFVSKNYQKFKN</sequence>
<reference evidence="1 2" key="1">
    <citation type="submission" date="2017-12" db="EMBL/GenBank/DDBJ databases">
        <title>Gene loss provides genomic basis for host adaptation in cereal stripe rust fungi.</title>
        <authorList>
            <person name="Xia C."/>
        </authorList>
    </citation>
    <scope>NUCLEOTIDE SEQUENCE [LARGE SCALE GENOMIC DNA]</scope>
    <source>
        <strain evidence="1 2">93TX-2</strain>
    </source>
</reference>
<dbReference type="AlphaFoldDB" id="A0A2S4W1Z8"/>
<name>A0A2S4W1Z8_9BASI</name>
<comment type="caution">
    <text evidence="1">The sequence shown here is derived from an EMBL/GenBank/DDBJ whole genome shotgun (WGS) entry which is preliminary data.</text>
</comment>
<evidence type="ECO:0000313" key="2">
    <source>
        <dbReference type="Proteomes" id="UP000238274"/>
    </source>
</evidence>
<reference evidence="2" key="2">
    <citation type="journal article" date="2018" name="BMC Genomics">
        <title>Genomic insights into host adaptation between the wheat stripe rust pathogen (Puccinia striiformis f. sp. tritici) and the barley stripe rust pathogen (Puccinia striiformis f. sp. hordei).</title>
        <authorList>
            <person name="Xia C."/>
            <person name="Wang M."/>
            <person name="Yin C."/>
            <person name="Cornejo O.E."/>
            <person name="Hulbert S.H."/>
            <person name="Chen X."/>
        </authorList>
    </citation>
    <scope>NUCLEOTIDE SEQUENCE [LARGE SCALE GENOMIC DNA]</scope>
    <source>
        <strain evidence="2">93TX-2</strain>
    </source>
</reference>
<dbReference type="EMBL" id="PKSM01000083">
    <property type="protein sequence ID" value="POW15749.1"/>
    <property type="molecule type" value="Genomic_DNA"/>
</dbReference>